<keyword evidence="3" id="KW-1185">Reference proteome</keyword>
<dbReference type="VEuPathDB" id="TrichDB:TRFO_41561"/>
<evidence type="ECO:0000313" key="2">
    <source>
        <dbReference type="EMBL" id="OHT16787.1"/>
    </source>
</evidence>
<dbReference type="GeneID" id="94848555"/>
<feature type="compositionally biased region" description="Basic and acidic residues" evidence="1">
    <location>
        <begin position="438"/>
        <end position="447"/>
    </location>
</feature>
<proteinExistence type="predicted"/>
<feature type="compositionally biased region" description="Basic residues" evidence="1">
    <location>
        <begin position="304"/>
        <end position="315"/>
    </location>
</feature>
<feature type="region of interest" description="Disordered" evidence="1">
    <location>
        <begin position="556"/>
        <end position="582"/>
    </location>
</feature>
<evidence type="ECO:0000256" key="1">
    <source>
        <dbReference type="SAM" id="MobiDB-lite"/>
    </source>
</evidence>
<organism evidence="2 3">
    <name type="scientific">Tritrichomonas foetus</name>
    <dbReference type="NCBI Taxonomy" id="1144522"/>
    <lineage>
        <taxon>Eukaryota</taxon>
        <taxon>Metamonada</taxon>
        <taxon>Parabasalia</taxon>
        <taxon>Tritrichomonadida</taxon>
        <taxon>Tritrichomonadidae</taxon>
        <taxon>Tritrichomonas</taxon>
    </lineage>
</organism>
<feature type="compositionally biased region" description="Basic residues" evidence="1">
    <location>
        <begin position="322"/>
        <end position="339"/>
    </location>
</feature>
<sequence length="665" mass="76949">MPEYISTQLMSLEAHNAAHVFQTSWPVNFSLNEEPKTIRTEEELPIKPSDLPKPKNTYLTTPRKSEPHPFLQPISLIKNQIIENNRKFLRKPEEVFMQQQKAQLTIVTAQIPNRKKATKPCEHRFGYENHVPIVQNPDITNMLVDRDFIITELQNLQIAAQKEKIKRMRTEDLQVLTQKSKPKTRNKTIDPNLAQEIRRESNPNHIFEVSTEREEEQQEEVEPEPLIKGIMLARVSATYLKNGNYFYFTQRQRIETLVKRFLEFLNFILCGSTSAYEFCNMDQLHKRLFYIIHRIVPPKEIKKLSKRSKSPRVSKSKVGASPKKKAKAKKSKKGNRPQKPKLPEIFELKSPSVNEKMIIKFFGKLIMNDLTDLLPFPQFLCPEILFQHVSIFLFIDGNIPEVVSHLQRMIIWFPSSEKEINDLLTNFQKVKNYIPPPPKKEEPKPEIKVPASPTRSRSKRKTLLPDQKLDADDAPKSPIPIAKRRKSITIDFPLIQKKFMLETDFIGAAICLSQFLAPYVAIFYPNINEVNSYDGFDELHTTIKELIESTDEHVIVPEDGDAPKQPTPEELSPVVEETKSSRNRRQSFAPNVLMTEVEKAKISRPVRSRRQRVSWAKSVEATIKKVSDEDIELFLSLSPYAIPSSLLNEMIKSEREKAKTIQTKT</sequence>
<evidence type="ECO:0000313" key="3">
    <source>
        <dbReference type="Proteomes" id="UP000179807"/>
    </source>
</evidence>
<dbReference type="RefSeq" id="XP_068369923.1">
    <property type="nucleotide sequence ID" value="XM_068513851.1"/>
</dbReference>
<comment type="caution">
    <text evidence="2">The sequence shown here is derived from an EMBL/GenBank/DDBJ whole genome shotgun (WGS) entry which is preliminary data.</text>
</comment>
<accession>A0A1J4KZW3</accession>
<protein>
    <submittedName>
        <fullName evidence="2">Uncharacterized protein</fullName>
    </submittedName>
</protein>
<dbReference type="AlphaFoldDB" id="A0A1J4KZW3"/>
<name>A0A1J4KZW3_9EUKA</name>
<gene>
    <name evidence="2" type="ORF">TRFO_41561</name>
</gene>
<feature type="region of interest" description="Disordered" evidence="1">
    <location>
        <begin position="303"/>
        <end position="341"/>
    </location>
</feature>
<feature type="region of interest" description="Disordered" evidence="1">
    <location>
        <begin position="434"/>
        <end position="476"/>
    </location>
</feature>
<reference evidence="2" key="1">
    <citation type="submission" date="2016-10" db="EMBL/GenBank/DDBJ databases">
        <authorList>
            <person name="Benchimol M."/>
            <person name="Almeida L.G."/>
            <person name="Vasconcelos A.T."/>
            <person name="Perreira-Neves A."/>
            <person name="Rosa I.A."/>
            <person name="Tasca T."/>
            <person name="Bogo M.R."/>
            <person name="de Souza W."/>
        </authorList>
    </citation>
    <scope>NUCLEOTIDE SEQUENCE [LARGE SCALE GENOMIC DNA]</scope>
    <source>
        <strain evidence="2">K</strain>
    </source>
</reference>
<dbReference type="EMBL" id="MLAK01000070">
    <property type="protein sequence ID" value="OHT16787.1"/>
    <property type="molecule type" value="Genomic_DNA"/>
</dbReference>
<dbReference type="Proteomes" id="UP000179807">
    <property type="component" value="Unassembled WGS sequence"/>
</dbReference>